<proteinExistence type="predicted"/>
<evidence type="ECO:0000259" key="1">
    <source>
        <dbReference type="Pfam" id="PF08450"/>
    </source>
</evidence>
<dbReference type="AlphaFoldDB" id="A0A4R5Y532"/>
<dbReference type="InterPro" id="IPR011042">
    <property type="entry name" value="6-blade_b-propeller_TolB-like"/>
</dbReference>
<dbReference type="Gene3D" id="2.120.10.30">
    <property type="entry name" value="TolB, C-terminal domain"/>
    <property type="match status" value="1"/>
</dbReference>
<dbReference type="PANTHER" id="PTHR47572">
    <property type="entry name" value="LIPOPROTEIN-RELATED"/>
    <property type="match status" value="1"/>
</dbReference>
<organism evidence="2 3">
    <name type="scientific">Arthrobacter nitrophenolicus</name>
    <dbReference type="NCBI Taxonomy" id="683150"/>
    <lineage>
        <taxon>Bacteria</taxon>
        <taxon>Bacillati</taxon>
        <taxon>Actinomycetota</taxon>
        <taxon>Actinomycetes</taxon>
        <taxon>Micrococcales</taxon>
        <taxon>Micrococcaceae</taxon>
        <taxon>Arthrobacter</taxon>
    </lineage>
</organism>
<reference evidence="2 3" key="1">
    <citation type="submission" date="2019-03" db="EMBL/GenBank/DDBJ databases">
        <title>Genome Sequencing and Assembly of Various Microbes Isolated from Partially Reclaimed Soil and Acid Mine Drainage (AMD) Site.</title>
        <authorList>
            <person name="Steinbock B."/>
            <person name="Bechtold R."/>
            <person name="Sevigny J.L."/>
            <person name="Thomas D."/>
            <person name="Cuthill L.R."/>
            <person name="Aveiro Johannsen E.J."/>
            <person name="Thomas K."/>
            <person name="Ghosh A."/>
        </authorList>
    </citation>
    <scope>NUCLEOTIDE SEQUENCE [LARGE SCALE GENOMIC DNA]</scope>
    <source>
        <strain evidence="2 3">S-A1</strain>
    </source>
</reference>
<dbReference type="InterPro" id="IPR013658">
    <property type="entry name" value="SGL"/>
</dbReference>
<dbReference type="RefSeq" id="WP_133346704.1">
    <property type="nucleotide sequence ID" value="NZ_SMZQ01000002.1"/>
</dbReference>
<comment type="caution">
    <text evidence="2">The sequence shown here is derived from an EMBL/GenBank/DDBJ whole genome shotgun (WGS) entry which is preliminary data.</text>
</comment>
<dbReference type="Pfam" id="PF08450">
    <property type="entry name" value="SGL"/>
    <property type="match status" value="1"/>
</dbReference>
<gene>
    <name evidence="2" type="ORF">E2R57_04165</name>
</gene>
<feature type="domain" description="SMP-30/Gluconolactonase/LRE-like region" evidence="1">
    <location>
        <begin position="12"/>
        <end position="256"/>
    </location>
</feature>
<dbReference type="Proteomes" id="UP000294621">
    <property type="component" value="Unassembled WGS sequence"/>
</dbReference>
<dbReference type="InterPro" id="IPR051262">
    <property type="entry name" value="SMP-30/CGR1_Lactonase"/>
</dbReference>
<dbReference type="SUPFAM" id="SSF63829">
    <property type="entry name" value="Calcium-dependent phosphotriesterase"/>
    <property type="match status" value="1"/>
</dbReference>
<dbReference type="EMBL" id="SMZQ01000002">
    <property type="protein sequence ID" value="TDL39680.1"/>
    <property type="molecule type" value="Genomic_DNA"/>
</dbReference>
<evidence type="ECO:0000313" key="2">
    <source>
        <dbReference type="EMBL" id="TDL39680.1"/>
    </source>
</evidence>
<sequence>MEFHTAATGVGFTEGPVYTQRGTLVFVSVDQGLVYETTDGITKTLARTGGGPNGAAEGPDGIIYVAQNGGQWPGRRSKGVSGGVQAIHPDGTVVTLTSDPIYPNDLCFGPDGYLYVTDPSRGPARDDGRLWRIDAKTGEAELLLSVGWYPNGIGFSTDDDSIFVAQGGEGRILRFPFAPAERLGKPELHVQLDHGRPDGFAWDVAGNLVIGAITGVAPGDLQVYNPEGNLMEIISLGEGQKYTNVAISSTRTLAVTDSDNGQVLETNWPSAGLPLHPFRYSSRTNQGAPEGGKG</sequence>
<evidence type="ECO:0000313" key="3">
    <source>
        <dbReference type="Proteomes" id="UP000294621"/>
    </source>
</evidence>
<dbReference type="OrthoDB" id="9768084at2"/>
<accession>A0A4R5Y532</accession>
<dbReference type="PANTHER" id="PTHR47572:SF5">
    <property type="entry name" value="BLR2277 PROTEIN"/>
    <property type="match status" value="1"/>
</dbReference>
<protein>
    <submittedName>
        <fullName evidence="2">SMP-30/gluconolactonase/LRE family protein</fullName>
    </submittedName>
</protein>
<name>A0A4R5Y532_9MICC</name>